<reference evidence="2 3" key="1">
    <citation type="submission" date="2021-01" db="EMBL/GenBank/DDBJ databases">
        <title>Piscinibacter sp. Jin2 Genome sequencing and assembly.</title>
        <authorList>
            <person name="Kim I."/>
        </authorList>
    </citation>
    <scope>NUCLEOTIDE SEQUENCE [LARGE SCALE GENOMIC DNA]</scope>
    <source>
        <strain evidence="2 3">Jin2</strain>
    </source>
</reference>
<dbReference type="PANTHER" id="PTHR43682:SF1">
    <property type="entry name" value="LACTATE UTILIZATION PROTEIN C"/>
    <property type="match status" value="1"/>
</dbReference>
<dbReference type="InterPro" id="IPR037171">
    <property type="entry name" value="NagB/RpiA_transferase-like"/>
</dbReference>
<dbReference type="PANTHER" id="PTHR43682">
    <property type="entry name" value="LACTATE UTILIZATION PROTEIN C"/>
    <property type="match status" value="1"/>
</dbReference>
<dbReference type="Gene3D" id="3.40.50.10420">
    <property type="entry name" value="NagB/RpiA/CoA transferase-like"/>
    <property type="match status" value="1"/>
</dbReference>
<evidence type="ECO:0000259" key="1">
    <source>
        <dbReference type="Pfam" id="PF02589"/>
    </source>
</evidence>
<dbReference type="SUPFAM" id="SSF100950">
    <property type="entry name" value="NagB/RpiA/CoA transferase-like"/>
    <property type="match status" value="1"/>
</dbReference>
<feature type="domain" description="LUD" evidence="1">
    <location>
        <begin position="122"/>
        <end position="217"/>
    </location>
</feature>
<proteinExistence type="predicted"/>
<evidence type="ECO:0000313" key="3">
    <source>
        <dbReference type="Proteomes" id="UP000643207"/>
    </source>
</evidence>
<evidence type="ECO:0000313" key="2">
    <source>
        <dbReference type="EMBL" id="MBL0720130.1"/>
    </source>
</evidence>
<dbReference type="InterPro" id="IPR003741">
    <property type="entry name" value="LUD_dom"/>
</dbReference>
<dbReference type="RefSeq" id="WP_201825937.1">
    <property type="nucleotide sequence ID" value="NZ_JAERRA010000001.1"/>
</dbReference>
<keyword evidence="3" id="KW-1185">Reference proteome</keyword>
<dbReference type="Proteomes" id="UP000643207">
    <property type="component" value="Unassembled WGS sequence"/>
</dbReference>
<accession>A0A9X0XDV7</accession>
<protein>
    <submittedName>
        <fullName evidence="2">LUD domain-containing protein</fullName>
    </submittedName>
</protein>
<dbReference type="Pfam" id="PF02589">
    <property type="entry name" value="LUD_dom"/>
    <property type="match status" value="1"/>
</dbReference>
<dbReference type="EMBL" id="JAERRA010000001">
    <property type="protein sequence ID" value="MBL0720130.1"/>
    <property type="molecule type" value="Genomic_DNA"/>
</dbReference>
<organism evidence="2 3">
    <name type="scientific">Aquariibacter lacus</name>
    <dbReference type="NCBI Taxonomy" id="2801332"/>
    <lineage>
        <taxon>Bacteria</taxon>
        <taxon>Pseudomonadati</taxon>
        <taxon>Pseudomonadota</taxon>
        <taxon>Betaproteobacteria</taxon>
        <taxon>Burkholderiales</taxon>
        <taxon>Sphaerotilaceae</taxon>
        <taxon>Aquariibacter</taxon>
    </lineage>
</organism>
<gene>
    <name evidence="2" type="ORF">JI742_09540</name>
</gene>
<name>A0A9X0XDV7_9BURK</name>
<comment type="caution">
    <text evidence="2">The sequence shown here is derived from an EMBL/GenBank/DDBJ whole genome shotgun (WGS) entry which is preliminary data.</text>
</comment>
<dbReference type="InterPro" id="IPR024185">
    <property type="entry name" value="FTHF_cligase-like_sf"/>
</dbReference>
<dbReference type="AlphaFoldDB" id="A0A9X0XDV7"/>
<sequence length="224" mass="23892">MDTSTARARILARIRSRQGRDALQKPAEAAERARWLAEHPRGPLPALEGDPVAHFQRMAARLETSLDRIATWAEAPVAVARHLAGLGLPGQGVAYPGLAALDWSAAGLALEARAPRDGDLLAVTGCFCAVAETGSLVFASSPDSPAAAHLLPETHIVLLPVDRIDAHQEDAFERMRRELGQIPRGFNTVSGPSRTADIEQTIVIGAHGPYRVHVILIDAPRPAA</sequence>